<reference evidence="1 2" key="1">
    <citation type="submission" date="2019-04" db="EMBL/GenBank/DDBJ databases">
        <authorList>
            <consortium name="Pathogen Informatics"/>
        </authorList>
    </citation>
    <scope>NUCLEOTIDE SEQUENCE [LARGE SCALE GENOMIC DNA]</scope>
    <source>
        <strain evidence="1 2">NCTC9239</strain>
    </source>
</reference>
<name>A0A4P1K4M2_9CAUL</name>
<dbReference type="Proteomes" id="UP000309952">
    <property type="component" value="Chromosome"/>
</dbReference>
<dbReference type="AlphaFoldDB" id="A0A4P1K4M2"/>
<dbReference type="KEGG" id="bvy:NCTC9239_01699"/>
<accession>A0A4P1K4M2</accession>
<evidence type="ECO:0000313" key="1">
    <source>
        <dbReference type="EMBL" id="VTO15320.1"/>
    </source>
</evidence>
<sequence length="51" mass="5522">MIEGTLQGKAFDLPAGEVRVAMGVQYRENSYRFDLGSFAREDKSEVAAPGG</sequence>
<dbReference type="EMBL" id="LR588407">
    <property type="protein sequence ID" value="VTO15320.1"/>
    <property type="molecule type" value="Genomic_DNA"/>
</dbReference>
<proteinExistence type="predicted"/>
<gene>
    <name evidence="1" type="ORF">NCTC9239_01699</name>
</gene>
<evidence type="ECO:0000313" key="2">
    <source>
        <dbReference type="Proteomes" id="UP000309952"/>
    </source>
</evidence>
<dbReference type="RefSeq" id="WP_252970093.1">
    <property type="nucleotide sequence ID" value="NZ_LR588407.1"/>
</dbReference>
<keyword evidence="2" id="KW-1185">Reference proteome</keyword>
<protein>
    <submittedName>
        <fullName evidence="1">Uncharacterized protein</fullName>
    </submittedName>
</protein>
<organism evidence="1 2">
    <name type="scientific">Brevundimonas vancanneytii</name>
    <dbReference type="NCBI Taxonomy" id="1325724"/>
    <lineage>
        <taxon>Bacteria</taxon>
        <taxon>Pseudomonadati</taxon>
        <taxon>Pseudomonadota</taxon>
        <taxon>Alphaproteobacteria</taxon>
        <taxon>Caulobacterales</taxon>
        <taxon>Caulobacteraceae</taxon>
        <taxon>Brevundimonas</taxon>
    </lineage>
</organism>